<dbReference type="Pfam" id="PF19289">
    <property type="entry name" value="PmbA_TldD_3rd"/>
    <property type="match status" value="1"/>
</dbReference>
<evidence type="ECO:0000313" key="6">
    <source>
        <dbReference type="Proteomes" id="UP001438953"/>
    </source>
</evidence>
<feature type="domain" description="Metalloprotease TldD/E N-terminal" evidence="2">
    <location>
        <begin position="25"/>
        <end position="89"/>
    </location>
</feature>
<evidence type="ECO:0000313" key="5">
    <source>
        <dbReference type="EMBL" id="MER5173111.1"/>
    </source>
</evidence>
<reference evidence="5 6" key="1">
    <citation type="submission" date="2024-01" db="EMBL/GenBank/DDBJ databases">
        <authorList>
            <person name="Deng Y."/>
            <person name="Su J."/>
        </authorList>
    </citation>
    <scope>NUCLEOTIDE SEQUENCE [LARGE SCALE GENOMIC DNA]</scope>
    <source>
        <strain evidence="5 6">CPCC 100088</strain>
    </source>
</reference>
<comment type="caution">
    <text evidence="5">The sequence shown here is derived from an EMBL/GenBank/DDBJ whole genome shotgun (WGS) entry which is preliminary data.</text>
</comment>
<dbReference type="Pfam" id="PF19290">
    <property type="entry name" value="PmbA_TldD_2nd"/>
    <property type="match status" value="1"/>
</dbReference>
<accession>A0ABV1SJP6</accession>
<feature type="domain" description="Metalloprotease TldD/E C-terminal" evidence="3">
    <location>
        <begin position="232"/>
        <end position="448"/>
    </location>
</feature>
<sequence>MSGTDLSDLTARLLDAAKKAGAEAADAMAVDGTAVSIDVRQGALEQAERAEGVEIGLRVLIGGRQACVSASDISDRTIGDMAERAVTMARIAPEDPYAGLADPSQLARDWDLAALELNDPSEDPSAQALEEDALRLEAAALGVEGITQVSAASASFTRQRVELAASNGFSGGYARSSRGLSGVAISGEGLKMERDYAGESRIFQSDLPSPEEVGRLAAERTVARQNPRRPKTGAYPVMIDERVSSSLISHLLSAVNGSSVARGSSWLRGAMGEQVLPEGMSILEDPHRVRVQGSRPFDAEGLPTRKRVIVENGILKSWTLDLATARKLGLESTGNASRGLSSAPGPAAGNIALTQGTKSQSELLAEMGTGLLVTSFIGATINPNTGDYSRGASGFWIENGQIVYPVNECTIAGNLRDMLKGIVAANDARAHLSHVVPSLLVEGLTLAGE</sequence>
<dbReference type="InterPro" id="IPR035068">
    <property type="entry name" value="TldD/PmbA_N"/>
</dbReference>
<evidence type="ECO:0000256" key="1">
    <source>
        <dbReference type="ARBA" id="ARBA00005836"/>
    </source>
</evidence>
<dbReference type="InterPro" id="IPR047657">
    <property type="entry name" value="PmbA"/>
</dbReference>
<name>A0ABV1SJP6_9RHOB</name>
<dbReference type="InterPro" id="IPR045569">
    <property type="entry name" value="Metalloprtase-TldD/E_C"/>
</dbReference>
<evidence type="ECO:0000259" key="2">
    <source>
        <dbReference type="Pfam" id="PF01523"/>
    </source>
</evidence>
<gene>
    <name evidence="5" type="ORF">VSX56_15175</name>
</gene>
<organism evidence="5 6">
    <name type="scientific">Thioclava kandeliae</name>
    <dbReference type="NCBI Taxonomy" id="3070818"/>
    <lineage>
        <taxon>Bacteria</taxon>
        <taxon>Pseudomonadati</taxon>
        <taxon>Pseudomonadota</taxon>
        <taxon>Alphaproteobacteria</taxon>
        <taxon>Rhodobacterales</taxon>
        <taxon>Paracoccaceae</taxon>
        <taxon>Thioclava</taxon>
    </lineage>
</organism>
<comment type="similarity">
    <text evidence="1">Belongs to the peptidase U62 family.</text>
</comment>
<reference evidence="5 6" key="2">
    <citation type="submission" date="2024-06" db="EMBL/GenBank/DDBJ databases">
        <title>Thioclava kandeliae sp. nov. from a rhizosphere soil sample of Kandelia candel in a mangrove.</title>
        <authorList>
            <person name="Mu T."/>
        </authorList>
    </citation>
    <scope>NUCLEOTIDE SEQUENCE [LARGE SCALE GENOMIC DNA]</scope>
    <source>
        <strain evidence="5 6">CPCC 100088</strain>
    </source>
</reference>
<dbReference type="RefSeq" id="WP_350938361.1">
    <property type="nucleotide sequence ID" value="NZ_JAYWLC010000015.1"/>
</dbReference>
<dbReference type="PANTHER" id="PTHR43421:SF1">
    <property type="entry name" value="METALLOPROTEASE PMBA"/>
    <property type="match status" value="1"/>
</dbReference>
<dbReference type="PANTHER" id="PTHR43421">
    <property type="entry name" value="METALLOPROTEASE PMBA"/>
    <property type="match status" value="1"/>
</dbReference>
<protein>
    <submittedName>
        <fullName evidence="5">TldD/PmbA family protein</fullName>
    </submittedName>
</protein>
<proteinExistence type="inferred from homology"/>
<evidence type="ECO:0000259" key="3">
    <source>
        <dbReference type="Pfam" id="PF19289"/>
    </source>
</evidence>
<dbReference type="InterPro" id="IPR045570">
    <property type="entry name" value="Metalloprtase-TldD/E_cen_dom"/>
</dbReference>
<dbReference type="Proteomes" id="UP001438953">
    <property type="component" value="Unassembled WGS sequence"/>
</dbReference>
<evidence type="ECO:0000259" key="4">
    <source>
        <dbReference type="Pfam" id="PF19290"/>
    </source>
</evidence>
<dbReference type="InterPro" id="IPR036059">
    <property type="entry name" value="TldD/PmbA_sf"/>
</dbReference>
<dbReference type="Gene3D" id="3.30.2290.10">
    <property type="entry name" value="PmbA/TldD superfamily"/>
    <property type="match status" value="1"/>
</dbReference>
<dbReference type="SUPFAM" id="SSF111283">
    <property type="entry name" value="Putative modulator of DNA gyrase, PmbA/TldD"/>
    <property type="match status" value="1"/>
</dbReference>
<dbReference type="Pfam" id="PF01523">
    <property type="entry name" value="PmbA_TldD_1st"/>
    <property type="match status" value="1"/>
</dbReference>
<keyword evidence="6" id="KW-1185">Reference proteome</keyword>
<feature type="domain" description="Metalloprotease TldD/E central" evidence="4">
    <location>
        <begin position="120"/>
        <end position="224"/>
    </location>
</feature>
<dbReference type="EMBL" id="JAYWLC010000015">
    <property type="protein sequence ID" value="MER5173111.1"/>
    <property type="molecule type" value="Genomic_DNA"/>
</dbReference>
<dbReference type="InterPro" id="IPR002510">
    <property type="entry name" value="Metalloprtase-TldD/E_N"/>
</dbReference>